<feature type="binding site" evidence="10">
    <location>
        <position position="602"/>
    </location>
    <ligand>
        <name>ATP</name>
        <dbReference type="ChEBI" id="CHEBI:30616"/>
    </ligand>
</feature>
<evidence type="ECO:0000313" key="15">
    <source>
        <dbReference type="Proteomes" id="UP000266426"/>
    </source>
</evidence>
<keyword evidence="4 10" id="KW-0547">Nucleotide-binding</keyword>
<dbReference type="Gene3D" id="1.10.730.20">
    <property type="match status" value="1"/>
</dbReference>
<feature type="domain" description="Zinc finger FPG/IleRS-type" evidence="12">
    <location>
        <begin position="897"/>
        <end position="924"/>
    </location>
</feature>
<evidence type="ECO:0000259" key="13">
    <source>
        <dbReference type="Pfam" id="PF08264"/>
    </source>
</evidence>
<evidence type="ECO:0000256" key="4">
    <source>
        <dbReference type="ARBA" id="ARBA00022741"/>
    </source>
</evidence>
<dbReference type="SUPFAM" id="SSF50677">
    <property type="entry name" value="ValRS/IleRS/LeuRS editing domain"/>
    <property type="match status" value="1"/>
</dbReference>
<comment type="catalytic activity">
    <reaction evidence="9 10">
        <text>tRNA(Ile) + L-isoleucine + ATP = L-isoleucyl-tRNA(Ile) + AMP + diphosphate</text>
        <dbReference type="Rhea" id="RHEA:11060"/>
        <dbReference type="Rhea" id="RHEA-COMP:9666"/>
        <dbReference type="Rhea" id="RHEA-COMP:9695"/>
        <dbReference type="ChEBI" id="CHEBI:30616"/>
        <dbReference type="ChEBI" id="CHEBI:33019"/>
        <dbReference type="ChEBI" id="CHEBI:58045"/>
        <dbReference type="ChEBI" id="CHEBI:78442"/>
        <dbReference type="ChEBI" id="CHEBI:78528"/>
        <dbReference type="ChEBI" id="CHEBI:456215"/>
        <dbReference type="EC" id="6.1.1.5"/>
    </reaction>
</comment>
<feature type="binding site" evidence="10">
    <location>
        <position position="903"/>
    </location>
    <ligand>
        <name>Zn(2+)</name>
        <dbReference type="ChEBI" id="CHEBI:29105"/>
    </ligand>
</feature>
<keyword evidence="3 10" id="KW-0436">Ligase</keyword>
<keyword evidence="5 10" id="KW-0067">ATP-binding</keyword>
<evidence type="ECO:0000256" key="6">
    <source>
        <dbReference type="ARBA" id="ARBA00022917"/>
    </source>
</evidence>
<dbReference type="PROSITE" id="PS00178">
    <property type="entry name" value="AA_TRNA_LIGASE_I"/>
    <property type="match status" value="1"/>
</dbReference>
<feature type="domain" description="Methionyl/Valyl/Leucyl/Isoleucyl-tRNA synthetase anticodon-binding" evidence="13">
    <location>
        <begin position="682"/>
        <end position="840"/>
    </location>
</feature>
<proteinExistence type="inferred from homology"/>
<feature type="short sequence motif" description="'HIGH' region" evidence="10">
    <location>
        <begin position="57"/>
        <end position="67"/>
    </location>
</feature>
<evidence type="ECO:0000256" key="9">
    <source>
        <dbReference type="ARBA" id="ARBA00048359"/>
    </source>
</evidence>
<keyword evidence="10" id="KW-0479">Metal-binding</keyword>
<dbReference type="GO" id="GO:0002161">
    <property type="term" value="F:aminoacyl-tRNA deacylase activity"/>
    <property type="evidence" value="ECO:0007669"/>
    <property type="project" value="InterPro"/>
</dbReference>
<dbReference type="SUPFAM" id="SSF52374">
    <property type="entry name" value="Nucleotidylyl transferase"/>
    <property type="match status" value="1"/>
</dbReference>
<dbReference type="Gene3D" id="3.90.740.10">
    <property type="entry name" value="Valyl/Leucyl/Isoleucyl-tRNA synthetase, editing domain"/>
    <property type="match status" value="1"/>
</dbReference>
<comment type="domain">
    <text evidence="10">IleRS has two distinct active sites: one for aminoacylation and one for editing. The misactivated valine is translocated from the active site to the editing site, which sterically excludes the correctly activated isoleucine. The single editing site contains two valyl binding pockets, one specific for each substrate (Val-AMP or Val-tRNA(Ile)).</text>
</comment>
<dbReference type="Gene3D" id="1.10.10.830">
    <property type="entry name" value="Ile-tRNA synthetase CP2 domain-like"/>
    <property type="match status" value="1"/>
</dbReference>
<dbReference type="GO" id="GO:0006428">
    <property type="term" value="P:isoleucyl-tRNA aminoacylation"/>
    <property type="evidence" value="ECO:0007669"/>
    <property type="project" value="UniProtKB-UniRule"/>
</dbReference>
<dbReference type="InterPro" id="IPR014729">
    <property type="entry name" value="Rossmann-like_a/b/a_fold"/>
</dbReference>
<feature type="binding site" evidence="10">
    <location>
        <position position="900"/>
    </location>
    <ligand>
        <name>Zn(2+)</name>
        <dbReference type="ChEBI" id="CHEBI:29105"/>
    </ligand>
</feature>
<dbReference type="InterPro" id="IPR050081">
    <property type="entry name" value="Ile-tRNA_ligase"/>
</dbReference>
<evidence type="ECO:0000259" key="12">
    <source>
        <dbReference type="Pfam" id="PF06827"/>
    </source>
</evidence>
<dbReference type="InterPro" id="IPR010663">
    <property type="entry name" value="Znf_FPG/IleRS"/>
</dbReference>
<dbReference type="GO" id="GO:0004822">
    <property type="term" value="F:isoleucine-tRNA ligase activity"/>
    <property type="evidence" value="ECO:0007669"/>
    <property type="project" value="UniProtKB-UniRule"/>
</dbReference>
<dbReference type="SUPFAM" id="SSF47323">
    <property type="entry name" value="Anticodon-binding domain of a subclass of class I aminoacyl-tRNA synthetases"/>
    <property type="match status" value="1"/>
</dbReference>
<comment type="subcellular location">
    <subcellularLocation>
        <location evidence="10">Cytoplasm</location>
    </subcellularLocation>
</comment>
<dbReference type="CDD" id="cd00818">
    <property type="entry name" value="IleRS_core"/>
    <property type="match status" value="1"/>
</dbReference>
<dbReference type="InterPro" id="IPR001412">
    <property type="entry name" value="aa-tRNA-synth_I_CS"/>
</dbReference>
<evidence type="ECO:0000256" key="8">
    <source>
        <dbReference type="ARBA" id="ARBA00025217"/>
    </source>
</evidence>
<protein>
    <recommendedName>
        <fullName evidence="10">Isoleucine--tRNA ligase</fullName>
        <ecNumber evidence="10">6.1.1.5</ecNumber>
    </recommendedName>
    <alternativeName>
        <fullName evidence="10">Isoleucyl-tRNA synthetase</fullName>
        <shortName evidence="10">IleRS</shortName>
    </alternativeName>
</protein>
<dbReference type="PRINTS" id="PR00984">
    <property type="entry name" value="TRNASYNTHILE"/>
</dbReference>
<dbReference type="GO" id="GO:0008270">
    <property type="term" value="F:zinc ion binding"/>
    <property type="evidence" value="ECO:0007669"/>
    <property type="project" value="UniProtKB-UniRule"/>
</dbReference>
<evidence type="ECO:0000256" key="10">
    <source>
        <dbReference type="HAMAP-Rule" id="MF_02002"/>
    </source>
</evidence>
<dbReference type="Pfam" id="PF00133">
    <property type="entry name" value="tRNA-synt_1"/>
    <property type="match status" value="1"/>
</dbReference>
<accession>A0A3A4R6K5</accession>
<dbReference type="GO" id="GO:0005524">
    <property type="term" value="F:ATP binding"/>
    <property type="evidence" value="ECO:0007669"/>
    <property type="project" value="UniProtKB-UniRule"/>
</dbReference>
<reference evidence="14 15" key="1">
    <citation type="journal article" date="2017" name="ISME J.">
        <title>Energy and carbon metabolisms in a deep terrestrial subsurface fluid microbial community.</title>
        <authorList>
            <person name="Momper L."/>
            <person name="Jungbluth S.P."/>
            <person name="Lee M.D."/>
            <person name="Amend J.P."/>
        </authorList>
    </citation>
    <scope>NUCLEOTIDE SEQUENCE [LARGE SCALE GENOMIC DNA]</scope>
    <source>
        <strain evidence="14">SURF_26</strain>
    </source>
</reference>
<keyword evidence="7 10" id="KW-0030">Aminoacyl-tRNA synthetase</keyword>
<dbReference type="InterPro" id="IPR009080">
    <property type="entry name" value="tRNAsynth_Ia_anticodon-bd"/>
</dbReference>
<evidence type="ECO:0000256" key="2">
    <source>
        <dbReference type="ARBA" id="ARBA00022490"/>
    </source>
</evidence>
<evidence type="ECO:0000256" key="5">
    <source>
        <dbReference type="ARBA" id="ARBA00022840"/>
    </source>
</evidence>
<comment type="similarity">
    <text evidence="1 10">Belongs to the class-I aminoacyl-tRNA synthetase family. IleS type 1 subfamily.</text>
</comment>
<feature type="binding site" evidence="10">
    <location>
        <position position="923"/>
    </location>
    <ligand>
        <name>Zn(2+)</name>
        <dbReference type="ChEBI" id="CHEBI:29105"/>
    </ligand>
</feature>
<dbReference type="FunFam" id="1.10.730.20:FF:000001">
    <property type="entry name" value="Isoleucine--tRNA ligase"/>
    <property type="match status" value="1"/>
</dbReference>
<dbReference type="FunFam" id="3.40.50.620:FF:000152">
    <property type="entry name" value="Isoleucine--tRNA ligase"/>
    <property type="match status" value="1"/>
</dbReference>
<dbReference type="Pfam" id="PF08264">
    <property type="entry name" value="Anticodon_1"/>
    <property type="match status" value="1"/>
</dbReference>
<dbReference type="InterPro" id="IPR009008">
    <property type="entry name" value="Val/Leu/Ile-tRNA-synth_edit"/>
</dbReference>
<dbReference type="GO" id="GO:0000049">
    <property type="term" value="F:tRNA binding"/>
    <property type="evidence" value="ECO:0007669"/>
    <property type="project" value="InterPro"/>
</dbReference>
<dbReference type="AlphaFoldDB" id="A0A3A4R6K5"/>
<comment type="caution">
    <text evidence="14">The sequence shown here is derived from an EMBL/GenBank/DDBJ whole genome shotgun (WGS) entry which is preliminary data.</text>
</comment>
<dbReference type="EMBL" id="QZJZ01000031">
    <property type="protein sequence ID" value="RJP60283.1"/>
    <property type="molecule type" value="Genomic_DNA"/>
</dbReference>
<feature type="binding site" evidence="10">
    <location>
        <position position="920"/>
    </location>
    <ligand>
        <name>Zn(2+)</name>
        <dbReference type="ChEBI" id="CHEBI:29105"/>
    </ligand>
</feature>
<sequence>MDYKKSLNLPQSDLPMKANLSQKEPQILNEWHGIKLNEKVFANRRNNKRFILHDGPPYANGHIHMGHALNKILKDIIVKYKTMQGYFVPYVPGWDCHGLPVEHQLFKELGLTKHEIDQFKFRKKARNYAAKYVKIQCEEFERLGIFGSWDNPYLTMNNAYEATIARLFGELYLNGYVYKGLKPIYWCASCETALAEAEVEYDNHTSPSIYVSFKITGDKTGFTNGCAPVSAVIWTTTPWTLPANLAIAVKPEFSYSLVKTDHGNFIIATDLIDDFAAKTSAGNYSIIRSTTGDQLEGIVTRHPFIDRNSPLILSDHVTLEQGTGCVHIAPGHGQEDFECGLRYGLDVYSPVNHEGRFIDTVPHFAGQNIFKANPVIIEHLKSTGALLNVENINHSYPHCWRCKQPVIFRATEQWFIGVDNNKMRDIALDTIRKVKWIPAVGENRITSMVANRPDWCLSRQRLWGVPIPVLYCAGCGKELLNEDTISRIEQVFLKESSDAWFSKSAEEIVGQQTCSECGCRSFNKEMDIIDVWFDSGVSHQAVIEQREELSFPADLYLEGSDQHRGWFQSALLTAIGCRDQAPFKTVLTHGFVVDAEGRKMSKSLGNVISPQDIISQYGVDILRLWVASVDYSGDIRISPVIIAQLADAYRRIRNTFKYLMGNLYDFNPATDMVGVEDLDELDRWALSRLHSIGLQVTEYYEKYEFYKIFHTLYNFCAVDMSAFYLDALKDRLYADAAKSLRRRSSQTVMYKITESLAKILAPLVVFTADEVWSYFRKMYPEHVQESIHLCDWPSFSKDHQDIKLEEKWSLLLELRSEVQKVLENLRKNKVIGTSLEAKVMLCASDKKAADFLRENHGALREIFIVSELVITESKTEGDWYKSEKMNTVAIYAQTAGGEKCVRCWNYSNTVDCDANFPGICERCVVAVTTEPSQQ</sequence>
<name>A0A3A4R6K5_9BACT</name>
<comment type="function">
    <text evidence="8 10">Catalyzes the attachment of isoleucine to tRNA(Ile). As IleRS can inadvertently accommodate and process structurally similar amino acids such as valine, to avoid such errors it has two additional distinct tRNA(Ile)-dependent editing activities. One activity is designated as 'pretransfer' editing and involves the hydrolysis of activated Val-AMP. The other activity is designated 'posttransfer' editing and involves deacylation of mischarged Val-tRNA(Ile).</text>
</comment>
<evidence type="ECO:0000256" key="3">
    <source>
        <dbReference type="ARBA" id="ARBA00022598"/>
    </source>
</evidence>
<evidence type="ECO:0000256" key="1">
    <source>
        <dbReference type="ARBA" id="ARBA00006887"/>
    </source>
</evidence>
<keyword evidence="6 10" id="KW-0648">Protein biosynthesis</keyword>
<feature type="domain" description="Aminoacyl-tRNA synthetase class Ia" evidence="11">
    <location>
        <begin position="26"/>
        <end position="638"/>
    </location>
</feature>
<dbReference type="Proteomes" id="UP000266426">
    <property type="component" value="Unassembled WGS sequence"/>
</dbReference>
<evidence type="ECO:0000313" key="14">
    <source>
        <dbReference type="EMBL" id="RJP60283.1"/>
    </source>
</evidence>
<comment type="cofactor">
    <cofactor evidence="10">
        <name>Zn(2+)</name>
        <dbReference type="ChEBI" id="CHEBI:29105"/>
    </cofactor>
    <text evidence="10">Binds 1 zinc ion per subunit.</text>
</comment>
<dbReference type="Gene3D" id="3.40.50.620">
    <property type="entry name" value="HUPs"/>
    <property type="match status" value="2"/>
</dbReference>
<dbReference type="Pfam" id="PF06827">
    <property type="entry name" value="zf-FPG_IleRS"/>
    <property type="match status" value="1"/>
</dbReference>
<dbReference type="InterPro" id="IPR013155">
    <property type="entry name" value="M/V/L/I-tRNA-synth_anticd-bd"/>
</dbReference>
<comment type="subunit">
    <text evidence="10">Monomer.</text>
</comment>
<dbReference type="GO" id="GO:0005829">
    <property type="term" value="C:cytosol"/>
    <property type="evidence" value="ECO:0007669"/>
    <property type="project" value="TreeGrafter"/>
</dbReference>
<dbReference type="HAMAP" id="MF_02002">
    <property type="entry name" value="Ile_tRNA_synth_type1"/>
    <property type="match status" value="1"/>
</dbReference>
<evidence type="ECO:0000259" key="11">
    <source>
        <dbReference type="Pfam" id="PF00133"/>
    </source>
</evidence>
<feature type="short sequence motif" description="'KMSKS' region" evidence="10">
    <location>
        <begin position="599"/>
        <end position="603"/>
    </location>
</feature>
<organism evidence="14 15">
    <name type="scientific">Candidatus Auribacter fodinae</name>
    <dbReference type="NCBI Taxonomy" id="2093366"/>
    <lineage>
        <taxon>Bacteria</taxon>
        <taxon>Pseudomonadati</taxon>
        <taxon>Candidatus Auribacterota</taxon>
        <taxon>Candidatus Auribacteria</taxon>
        <taxon>Candidatus Auribacterales</taxon>
        <taxon>Candidatus Auribacteraceae</taxon>
        <taxon>Candidatus Auribacter</taxon>
    </lineage>
</organism>
<dbReference type="CDD" id="cd07960">
    <property type="entry name" value="Anticodon_Ia_Ile_BEm"/>
    <property type="match status" value="1"/>
</dbReference>
<dbReference type="PANTHER" id="PTHR42765:SF1">
    <property type="entry name" value="ISOLEUCINE--TRNA LIGASE, MITOCHONDRIAL"/>
    <property type="match status" value="1"/>
</dbReference>
<dbReference type="InterPro" id="IPR033708">
    <property type="entry name" value="Anticodon_Ile_BEm"/>
</dbReference>
<dbReference type="InterPro" id="IPR002301">
    <property type="entry name" value="Ile-tRNA-ligase"/>
</dbReference>
<gene>
    <name evidence="10" type="primary">ileS</name>
    <name evidence="14" type="ORF">C4541_04345</name>
</gene>
<dbReference type="InterPro" id="IPR002300">
    <property type="entry name" value="aa-tRNA-synth_Ia"/>
</dbReference>
<dbReference type="NCBIfam" id="TIGR00392">
    <property type="entry name" value="ileS"/>
    <property type="match status" value="1"/>
</dbReference>
<keyword evidence="2 10" id="KW-0963">Cytoplasm</keyword>
<keyword evidence="10" id="KW-0862">Zinc</keyword>
<dbReference type="EC" id="6.1.1.5" evidence="10"/>
<dbReference type="PANTHER" id="PTHR42765">
    <property type="entry name" value="SOLEUCYL-TRNA SYNTHETASE"/>
    <property type="match status" value="1"/>
</dbReference>
<dbReference type="InterPro" id="IPR023585">
    <property type="entry name" value="Ile-tRNA-ligase_type1"/>
</dbReference>
<evidence type="ECO:0000256" key="7">
    <source>
        <dbReference type="ARBA" id="ARBA00023146"/>
    </source>
</evidence>
<feature type="binding site" evidence="10">
    <location>
        <position position="558"/>
    </location>
    <ligand>
        <name>L-isoleucyl-5'-AMP</name>
        <dbReference type="ChEBI" id="CHEBI:178002"/>
    </ligand>
</feature>